<dbReference type="Pfam" id="PF19091">
    <property type="entry name" value="DUF5779"/>
    <property type="match status" value="1"/>
</dbReference>
<protein>
    <submittedName>
        <fullName evidence="1">Uncharacterized protein</fullName>
    </submittedName>
</protein>
<dbReference type="GeneID" id="35001184"/>
<dbReference type="EMBL" id="FNYR01000009">
    <property type="protein sequence ID" value="SEI84039.1"/>
    <property type="molecule type" value="Genomic_DNA"/>
</dbReference>
<dbReference type="InterPro" id="IPR043931">
    <property type="entry name" value="DUF5779"/>
</dbReference>
<accession>A0A2H4PYI5</accession>
<dbReference type="AlphaFoldDB" id="A0A1H6TVH5"/>
<dbReference type="STRING" id="1073996.SAMN05444271_10948"/>
<organism evidence="1 2">
    <name type="scientific">Halohasta litchfieldiae</name>
    <dbReference type="NCBI Taxonomy" id="1073996"/>
    <lineage>
        <taxon>Archaea</taxon>
        <taxon>Methanobacteriati</taxon>
        <taxon>Methanobacteriota</taxon>
        <taxon>Stenosarchaea group</taxon>
        <taxon>Halobacteria</taxon>
        <taxon>Halobacteriales</taxon>
        <taxon>Haloferacaceae</taxon>
        <taxon>Halohasta</taxon>
    </lineage>
</organism>
<proteinExistence type="predicted"/>
<gene>
    <name evidence="1" type="ORF">SAMN05444271_10948</name>
</gene>
<dbReference type="Proteomes" id="UP000198888">
    <property type="component" value="Unassembled WGS sequence"/>
</dbReference>
<sequence>MTDFDLDLRDAEAELGDLPSDQVVLGVLNGETSSEEWIQAVTQGNILVLSVEGDLNTLASGFAREVKDMGGELMHFREFLVVTPAEIQINTDRL</sequence>
<accession>A0A1H6TVH5</accession>
<reference evidence="1 2" key="1">
    <citation type="submission" date="2016-10" db="EMBL/GenBank/DDBJ databases">
        <authorList>
            <person name="de Groot N.N."/>
        </authorList>
    </citation>
    <scope>NUCLEOTIDE SEQUENCE [LARGE SCALE GENOMIC DNA]</scope>
    <source>
        <strain evidence="1 2">DSM 22187</strain>
    </source>
</reference>
<evidence type="ECO:0000313" key="1">
    <source>
        <dbReference type="EMBL" id="SEI84039.1"/>
    </source>
</evidence>
<keyword evidence="2" id="KW-1185">Reference proteome</keyword>
<name>A0A1H6TVH5_9EURY</name>
<dbReference type="RefSeq" id="WP_089672158.1">
    <property type="nucleotide sequence ID" value="NZ_CP024845.1"/>
</dbReference>
<evidence type="ECO:0000313" key="2">
    <source>
        <dbReference type="Proteomes" id="UP000198888"/>
    </source>
</evidence>
<dbReference type="OrthoDB" id="311695at2157"/>
<dbReference type="KEGG" id="hae:halTADL_0358"/>